<evidence type="ECO:0000313" key="5">
    <source>
        <dbReference type="Proteomes" id="UP000014541"/>
    </source>
</evidence>
<feature type="binding site" evidence="3">
    <location>
        <position position="104"/>
    </location>
    <ligand>
        <name>a divalent metal cation</name>
        <dbReference type="ChEBI" id="CHEBI:60240"/>
        <label>1</label>
    </ligand>
</feature>
<keyword evidence="3" id="KW-0479">Metal-binding</keyword>
<dbReference type="AlphaFoldDB" id="S3L2M2"/>
<protein>
    <submittedName>
        <fullName evidence="4">TatD family hydrolase</fullName>
    </submittedName>
</protein>
<dbReference type="SUPFAM" id="SSF51556">
    <property type="entry name" value="Metallo-dependent hydrolases"/>
    <property type="match status" value="1"/>
</dbReference>
<feature type="binding site" evidence="3">
    <location>
        <position position="143"/>
    </location>
    <ligand>
        <name>a divalent metal cation</name>
        <dbReference type="ChEBI" id="CHEBI:60240"/>
        <label>2</label>
    </ligand>
</feature>
<dbReference type="PROSITE" id="PS01091">
    <property type="entry name" value="TATD_3"/>
    <property type="match status" value="1"/>
</dbReference>
<accession>S3L2M2</accession>
<dbReference type="InterPro" id="IPR032466">
    <property type="entry name" value="Metal_Hydrolase"/>
</dbReference>
<dbReference type="GO" id="GO:0046872">
    <property type="term" value="F:metal ion binding"/>
    <property type="evidence" value="ECO:0007669"/>
    <property type="project" value="UniProtKB-KW"/>
</dbReference>
<reference evidence="4 5" key="1">
    <citation type="submission" date="2013-04" db="EMBL/GenBank/DDBJ databases">
        <title>The Genome Sequence of Treponema maltophilum ATCC 51939.</title>
        <authorList>
            <consortium name="The Broad Institute Genomics Platform"/>
            <person name="Earl A."/>
            <person name="Ward D."/>
            <person name="Feldgarden M."/>
            <person name="Gevers D."/>
            <person name="Leonetti C."/>
            <person name="Blanton J.M."/>
            <person name="Dewhirst F.E."/>
            <person name="Izard J."/>
            <person name="Walker B."/>
            <person name="Young S."/>
            <person name="Zeng Q."/>
            <person name="Gargeya S."/>
            <person name="Fitzgerald M."/>
            <person name="Haas B."/>
            <person name="Abouelleil A."/>
            <person name="Allen A.W."/>
            <person name="Alvarado L."/>
            <person name="Arachchi H.M."/>
            <person name="Berlin A.M."/>
            <person name="Chapman S.B."/>
            <person name="Gainer-Dewar J."/>
            <person name="Goldberg J."/>
            <person name="Griggs A."/>
            <person name="Gujja S."/>
            <person name="Hansen M."/>
            <person name="Howarth C."/>
            <person name="Imamovic A."/>
            <person name="Ireland A."/>
            <person name="Larimer J."/>
            <person name="McCowan C."/>
            <person name="Murphy C."/>
            <person name="Pearson M."/>
            <person name="Poon T.W."/>
            <person name="Priest M."/>
            <person name="Roberts A."/>
            <person name="Saif S."/>
            <person name="Shea T."/>
            <person name="Sisk P."/>
            <person name="Sykes S."/>
            <person name="Wortman J."/>
            <person name="Nusbaum C."/>
            <person name="Birren B."/>
        </authorList>
    </citation>
    <scope>NUCLEOTIDE SEQUENCE [LARGE SCALE GENOMIC DNA]</scope>
    <source>
        <strain evidence="4 5">ATCC 51939</strain>
    </source>
</reference>
<dbReference type="InterPro" id="IPR001130">
    <property type="entry name" value="TatD-like"/>
</dbReference>
<keyword evidence="2 4" id="KW-0378">Hydrolase</keyword>
<dbReference type="Gene3D" id="3.20.20.140">
    <property type="entry name" value="Metal-dependent hydrolases"/>
    <property type="match status" value="1"/>
</dbReference>
<dbReference type="PANTHER" id="PTHR46124">
    <property type="entry name" value="D-AMINOACYL-TRNA DEACYLASE"/>
    <property type="match status" value="1"/>
</dbReference>
<comment type="similarity">
    <text evidence="1">Belongs to the metallo-dependent hydrolases superfamily. TatD-type hydrolase family.</text>
</comment>
<evidence type="ECO:0000256" key="1">
    <source>
        <dbReference type="ARBA" id="ARBA00009275"/>
    </source>
</evidence>
<dbReference type="OrthoDB" id="9810005at2"/>
<keyword evidence="5" id="KW-1185">Reference proteome</keyword>
<feature type="binding site" evidence="3">
    <location>
        <position position="8"/>
    </location>
    <ligand>
        <name>a divalent metal cation</name>
        <dbReference type="ChEBI" id="CHEBI:60240"/>
        <label>1</label>
    </ligand>
</feature>
<dbReference type="GO" id="GO:0016788">
    <property type="term" value="F:hydrolase activity, acting on ester bonds"/>
    <property type="evidence" value="ECO:0007669"/>
    <property type="project" value="InterPro"/>
</dbReference>
<gene>
    <name evidence="4" type="ORF">HMPREF9194_01363</name>
</gene>
<proteinExistence type="inferred from homology"/>
<name>S3L2M2_TREMA</name>
<dbReference type="Pfam" id="PF01026">
    <property type="entry name" value="TatD_DNase"/>
    <property type="match status" value="1"/>
</dbReference>
<dbReference type="HOGENOM" id="CLU_031506_4_3_12"/>
<evidence type="ECO:0000313" key="4">
    <source>
        <dbReference type="EMBL" id="EPF31034.1"/>
    </source>
</evidence>
<sequence>MFSDTHCHLSYLEKRGIDPAAVVRGIALKGMPFVLDAGVEADDVSRRIGFVDERCTCAQSRSLFRFAAGIWPDSQAVENRAEQVETLRSHLADCDDGRLCAIGECGFDRHRLPDDEVDEEGERELFDMQLELAREKDFPVVVHSRDAFEPTIAALRDNPDSTGVIHCYSYGIEEARAFLDAGWYISLAGSVTYAKKTQIHETELLVRFIPSDRLLLETDAPYLAPVPFRGKPNTPLLIEHTYRFVAPLRSVSAEDLARTVLLNARRLFG</sequence>
<dbReference type="InterPro" id="IPR018228">
    <property type="entry name" value="DNase_TatD-rel_CS"/>
</dbReference>
<dbReference type="Proteomes" id="UP000014541">
    <property type="component" value="Unassembled WGS sequence"/>
</dbReference>
<dbReference type="STRING" id="1125699.HMPREF9194_01363"/>
<organism evidence="4 5">
    <name type="scientific">Treponema maltophilum ATCC 51939</name>
    <dbReference type="NCBI Taxonomy" id="1125699"/>
    <lineage>
        <taxon>Bacteria</taxon>
        <taxon>Pseudomonadati</taxon>
        <taxon>Spirochaetota</taxon>
        <taxon>Spirochaetia</taxon>
        <taxon>Spirochaetales</taxon>
        <taxon>Treponemataceae</taxon>
        <taxon>Treponema</taxon>
    </lineage>
</organism>
<feature type="binding site" evidence="3">
    <location>
        <position position="219"/>
    </location>
    <ligand>
        <name>a divalent metal cation</name>
        <dbReference type="ChEBI" id="CHEBI:60240"/>
        <label>1</label>
    </ligand>
</feature>
<evidence type="ECO:0000256" key="3">
    <source>
        <dbReference type="PIRSR" id="PIRSR005902-1"/>
    </source>
</evidence>
<feature type="binding site" evidence="3">
    <location>
        <position position="6"/>
    </location>
    <ligand>
        <name>a divalent metal cation</name>
        <dbReference type="ChEBI" id="CHEBI:60240"/>
        <label>1</label>
    </ligand>
</feature>
<dbReference type="PIRSF" id="PIRSF005902">
    <property type="entry name" value="DNase_TatD"/>
    <property type="match status" value="1"/>
</dbReference>
<dbReference type="PROSITE" id="PS01090">
    <property type="entry name" value="TATD_2"/>
    <property type="match status" value="1"/>
</dbReference>
<dbReference type="CDD" id="cd01310">
    <property type="entry name" value="TatD_DNAse"/>
    <property type="match status" value="1"/>
</dbReference>
<evidence type="ECO:0000256" key="2">
    <source>
        <dbReference type="ARBA" id="ARBA00022801"/>
    </source>
</evidence>
<dbReference type="PANTHER" id="PTHR46124:SF2">
    <property type="entry name" value="D-AMINOACYL-TRNA DEACYLASE"/>
    <property type="match status" value="1"/>
</dbReference>
<dbReference type="PATRIC" id="fig|1125699.3.peg.1376"/>
<comment type="caution">
    <text evidence="4">The sequence shown here is derived from an EMBL/GenBank/DDBJ whole genome shotgun (WGS) entry which is preliminary data.</text>
</comment>
<dbReference type="EMBL" id="ATFF01000006">
    <property type="protein sequence ID" value="EPF31034.1"/>
    <property type="molecule type" value="Genomic_DNA"/>
</dbReference>
<dbReference type="eggNOG" id="COG0084">
    <property type="taxonomic scope" value="Bacteria"/>
</dbReference>
<dbReference type="RefSeq" id="WP_016525645.1">
    <property type="nucleotide sequence ID" value="NZ_KE332518.1"/>
</dbReference>
<feature type="binding site" evidence="3">
    <location>
        <position position="166"/>
    </location>
    <ligand>
        <name>a divalent metal cation</name>
        <dbReference type="ChEBI" id="CHEBI:60240"/>
        <label>2</label>
    </ligand>
</feature>